<name>A0A1H7TR90_9GAMM</name>
<dbReference type="Proteomes" id="UP000199297">
    <property type="component" value="Unassembled WGS sequence"/>
</dbReference>
<sequence length="38" mass="4292">MFNSKKIVCIQHFGFAFSNNSNATLIATSKIQHIVMLH</sequence>
<reference evidence="2" key="1">
    <citation type="submission" date="2016-10" db="EMBL/GenBank/DDBJ databases">
        <authorList>
            <person name="Varghese N."/>
            <person name="Submissions S."/>
        </authorList>
    </citation>
    <scope>NUCLEOTIDE SEQUENCE [LARGE SCALE GENOMIC DNA]</scope>
    <source>
        <strain evidence="2">CGMCC 1.9127</strain>
    </source>
</reference>
<evidence type="ECO:0000313" key="1">
    <source>
        <dbReference type="EMBL" id="SEL87301.1"/>
    </source>
</evidence>
<organism evidence="1 2">
    <name type="scientific">Colwellia chukchiensis</name>
    <dbReference type="NCBI Taxonomy" id="641665"/>
    <lineage>
        <taxon>Bacteria</taxon>
        <taxon>Pseudomonadati</taxon>
        <taxon>Pseudomonadota</taxon>
        <taxon>Gammaproteobacteria</taxon>
        <taxon>Alteromonadales</taxon>
        <taxon>Colwelliaceae</taxon>
        <taxon>Colwellia</taxon>
    </lineage>
</organism>
<proteinExistence type="predicted"/>
<protein>
    <submittedName>
        <fullName evidence="1">Uncharacterized protein</fullName>
    </submittedName>
</protein>
<keyword evidence="2" id="KW-1185">Reference proteome</keyword>
<dbReference type="EMBL" id="FOBI01000028">
    <property type="protein sequence ID" value="SEL87301.1"/>
    <property type="molecule type" value="Genomic_DNA"/>
</dbReference>
<dbReference type="AlphaFoldDB" id="A0A1H7TR90"/>
<evidence type="ECO:0000313" key="2">
    <source>
        <dbReference type="Proteomes" id="UP000199297"/>
    </source>
</evidence>
<gene>
    <name evidence="1" type="ORF">SAMN05216262_12811</name>
</gene>
<accession>A0A1H7TR90</accession>